<dbReference type="InterPro" id="IPR050131">
    <property type="entry name" value="Peptidase_S8_subtilisin-like"/>
</dbReference>
<dbReference type="InterPro" id="IPR011049">
    <property type="entry name" value="Serralysin-like_metalloprot_C"/>
</dbReference>
<feature type="active site" description="Charge relay system" evidence="8 9">
    <location>
        <position position="307"/>
    </location>
</feature>
<keyword evidence="3" id="KW-0732">Signal</keyword>
<evidence type="ECO:0000256" key="7">
    <source>
        <dbReference type="ARBA" id="ARBA00022837"/>
    </source>
</evidence>
<dbReference type="Gene3D" id="2.60.120.260">
    <property type="entry name" value="Galactose-binding domain-like"/>
    <property type="match status" value="1"/>
</dbReference>
<dbReference type="InterPro" id="IPR008979">
    <property type="entry name" value="Galactose-bd-like_sf"/>
</dbReference>
<dbReference type="PANTHER" id="PTHR43806:SF11">
    <property type="entry name" value="CEREVISIN-RELATED"/>
    <property type="match status" value="1"/>
</dbReference>
<feature type="region of interest" description="Disordered" evidence="11">
    <location>
        <begin position="45"/>
        <end position="69"/>
    </location>
</feature>
<dbReference type="SMART" id="SM00237">
    <property type="entry name" value="Calx_beta"/>
    <property type="match status" value="4"/>
</dbReference>
<dbReference type="GO" id="GO:0006508">
    <property type="term" value="P:proteolysis"/>
    <property type="evidence" value="ECO:0007669"/>
    <property type="project" value="UniProtKB-KW"/>
</dbReference>
<evidence type="ECO:0000313" key="14">
    <source>
        <dbReference type="Proteomes" id="UP000320730"/>
    </source>
</evidence>
<feature type="active site" description="Charge relay system" evidence="8 9">
    <location>
        <position position="467"/>
    </location>
</feature>
<dbReference type="PROSITE" id="PS00138">
    <property type="entry name" value="SUBTILASE_SER"/>
    <property type="match status" value="1"/>
</dbReference>
<feature type="region of interest" description="Disordered" evidence="11">
    <location>
        <begin position="924"/>
        <end position="945"/>
    </location>
</feature>
<keyword evidence="6 9" id="KW-0720">Serine protease</keyword>
<dbReference type="InterPro" id="IPR023828">
    <property type="entry name" value="Peptidase_S8_Ser-AS"/>
</dbReference>
<evidence type="ECO:0000256" key="2">
    <source>
        <dbReference type="ARBA" id="ARBA00022670"/>
    </source>
</evidence>
<evidence type="ECO:0000256" key="9">
    <source>
        <dbReference type="PROSITE-ProRule" id="PRU01240"/>
    </source>
</evidence>
<gene>
    <name evidence="13" type="ORF">EWV40_00950</name>
</gene>
<dbReference type="Pfam" id="PF03160">
    <property type="entry name" value="Calx-beta"/>
    <property type="match status" value="4"/>
</dbReference>
<dbReference type="SUPFAM" id="SSF49785">
    <property type="entry name" value="Galactose-binding domain-like"/>
    <property type="match status" value="1"/>
</dbReference>
<comment type="caution">
    <text evidence="13">The sequence shown here is derived from an EMBL/GenBank/DDBJ whole genome shotgun (WGS) entry which is preliminary data.</text>
</comment>
<dbReference type="GO" id="GO:0005509">
    <property type="term" value="F:calcium ion binding"/>
    <property type="evidence" value="ECO:0007669"/>
    <property type="project" value="InterPro"/>
</dbReference>
<feature type="domain" description="P/Homo B" evidence="12">
    <location>
        <begin position="654"/>
        <end position="826"/>
    </location>
</feature>
<dbReference type="InterPro" id="IPR036852">
    <property type="entry name" value="Peptidase_S8/S53_dom_sf"/>
</dbReference>
<sequence>MKTTQVSSDLSSTNMPSLEDSLSFDGAFPITFDLTGSDDLTVSKETSPLGVLNSNPSPSTISSESPRVPVSPAATSQVVFPASLSINSSGYSTSPGLGLASVPSAAPVTSELKPPATSTLAPYAPNQLIVKFKKGIASTQVAQFKSLFGAVSTQTIKLTGAEIWKLSGSLSVEKILAQYRSNPIFEYIEPDYILRKGTITPRATFPNDPSFNQLWGLHNTGQSGGTPDADIDAPEAWDIQTGDPNLVIGVIDTGVDYNHPDLAGNIWTNPGEIAGDGIDNDGNGYIDDIRGWDFAYNDNNPSDVDGHGTHVAGTIAGKGNNGVGVTGVAWNAKIMPLKFLNDQGSGTLSNAILAINYATAKGVKLTNNSWGGGGFSQALYDAINAAGQAGALFIAAAGNSSANADINPMYPAAYNLDNIVSVASTTRTDALSSFSNYGLNSVDLGAPGSDIYSLAPGGGYATLSGTSMASPHVAGAAALLWSQNPTWTAQQVKNTLMNTGDSIAALAGRTVSGKRLNVFNALAAANLPSVTVSVSPATVQEDGVTNLVYTFTRTNLNLSSPLTVNFGASGIANAAPVGSDPADYNVLTGSAVTFNPTTKLGTVTFAAGATTATVEVDPIADTIAEIANETVALTVNSGTGYIGGSPGTATGTIVSEETLPIFSNPNPITIPNSGSSTPYPSTINVSGLSGNINSLKVTLTNLSHTWPDDIDVLLVGPTGTKALLMSDVGGSSGVNNVTLTFDPTATSSLPDSGLITSGSYKATDFETGDIFNSPAPGGPYGTDFSVFNGINPNGTWSLYVIDDAGGDVGTIAGGWSLNIGTGTATPVVTVVATDADAGEPTNNGQYTLTRTGDIASALTVNIAMNGTATNGADYTTIPTTVTFAAGSSTAVVNLNVIDDTLVEDTETATLTVLAGSGYTPGRLGNKSGSATASQGNITPSSSATVSIADNEPPLNTITLNAADTGWYDNTGFHIPSNTNYIVGDNENPNILYRNWFTFNLPTLTAPIISAQLKVNTFGYSSLDASETYQLQEVTTPVATLTAGGSGLTAIYADLGDGAIYGSRVYTNADNNLIRTIDLNAAAISALTAKSGQAFALGGLLTTLDTIDNIEYVFGSSGPVLGDVQLILNTGTATPVVTVAATDAVAGEPANNGQYTLTRTGDTASALTVNIAINGTATNGADYTSIPTTVTFLAGSATAVVNLNVIDDTLVEGTETAILNVAAGAGYTVGAAASATVNIADNDLPAITVAATDAVAGEPANNGQYTLTRTGPTTSALTVNIAMNGTATNGADYTAIPTTVTFAAGSATAVVNLNVIDDTFVEGTETAILNVAAGVGYTVGATPSATVSIADNDGGTLPVVSLASNYSGVSENGKTNLVYNFTRSGATTNSLTVNFTLNGTATRGNDYNAYGGNFVSPTTGNIVFAPGQTTAQIEIVTTGDTVREANETIAFTLASGTGYTIGTPAAVTTTILNDDGVLNQQGTTGNDVIEAGTTRNLSGRAGHDILIGSNTSDMLVGAAGNDTITSGAGFDVIAYSLASEGQDRITDFNVFQDTLQVSAAGFGGGLIAGESIAADQFVLGTVATTASHRFIFNKPTGQLFFDVDGNGSSVRTLLATLTPNLNLTEDNIFAA</sequence>
<reference evidence="13 14" key="1">
    <citation type="submission" date="2019-01" db="EMBL/GenBank/DDBJ databases">
        <title>Coherence of Microcystis species and biogeography revealed through population genomics.</title>
        <authorList>
            <person name="Perez-Carrascal O.M."/>
            <person name="Terrat Y."/>
            <person name="Giani A."/>
            <person name="Fortin N."/>
            <person name="Tromas N."/>
            <person name="Shapiro B.J."/>
        </authorList>
    </citation>
    <scope>NUCLEOTIDE SEQUENCE [LARGE SCALE GENOMIC DNA]</scope>
    <source>
        <strain evidence="13">Mf_WU_F_19750830_S460</strain>
    </source>
</reference>
<dbReference type="InterPro" id="IPR023827">
    <property type="entry name" value="Peptidase_S8_Asp-AS"/>
</dbReference>
<evidence type="ECO:0000313" key="13">
    <source>
        <dbReference type="EMBL" id="TRV27525.1"/>
    </source>
</evidence>
<dbReference type="InterPro" id="IPR001343">
    <property type="entry name" value="Hemolysn_Ca-bd"/>
</dbReference>
<dbReference type="GO" id="GO:0016020">
    <property type="term" value="C:membrane"/>
    <property type="evidence" value="ECO:0007669"/>
    <property type="project" value="InterPro"/>
</dbReference>
<dbReference type="EMBL" id="SFAN01000008">
    <property type="protein sequence ID" value="TRV27525.1"/>
    <property type="molecule type" value="Genomic_DNA"/>
</dbReference>
<feature type="compositionally biased region" description="Polar residues" evidence="11">
    <location>
        <begin position="926"/>
        <end position="945"/>
    </location>
</feature>
<dbReference type="InterPro" id="IPR022398">
    <property type="entry name" value="Peptidase_S8_His-AS"/>
</dbReference>
<proteinExistence type="inferred from homology"/>
<dbReference type="InterPro" id="IPR015500">
    <property type="entry name" value="Peptidase_S8_subtilisin-rel"/>
</dbReference>
<evidence type="ECO:0000256" key="6">
    <source>
        <dbReference type="ARBA" id="ARBA00022825"/>
    </source>
</evidence>
<dbReference type="InterPro" id="IPR034204">
    <property type="entry name" value="PfSUB1-like_cat_dom"/>
</dbReference>
<evidence type="ECO:0000256" key="8">
    <source>
        <dbReference type="PIRSR" id="PIRSR615500-1"/>
    </source>
</evidence>
<dbReference type="Pfam" id="PF22148">
    <property type="entry name" value="Fervidolysin_NPro-like"/>
    <property type="match status" value="1"/>
</dbReference>
<dbReference type="Gene3D" id="2.60.40.2030">
    <property type="match status" value="5"/>
</dbReference>
<dbReference type="GO" id="GO:0004252">
    <property type="term" value="F:serine-type endopeptidase activity"/>
    <property type="evidence" value="ECO:0007669"/>
    <property type="project" value="UniProtKB-UniRule"/>
</dbReference>
<evidence type="ECO:0000256" key="10">
    <source>
        <dbReference type="RuleBase" id="RU003355"/>
    </source>
</evidence>
<keyword evidence="2 9" id="KW-0645">Protease</keyword>
<name>A0A552M4W2_9CHRO</name>
<dbReference type="PRINTS" id="PR00723">
    <property type="entry name" value="SUBTILISIN"/>
</dbReference>
<dbReference type="PROSITE" id="PS51829">
    <property type="entry name" value="P_HOMO_B"/>
    <property type="match status" value="1"/>
</dbReference>
<dbReference type="PANTHER" id="PTHR43806">
    <property type="entry name" value="PEPTIDASE S8"/>
    <property type="match status" value="1"/>
</dbReference>
<dbReference type="Gene3D" id="3.40.50.200">
    <property type="entry name" value="Peptidase S8/S53 domain"/>
    <property type="match status" value="1"/>
</dbReference>
<organism evidence="13 14">
    <name type="scientific">Microcystis flos-aquae Mf_WU_F_19750830_S460</name>
    <dbReference type="NCBI Taxonomy" id="2486237"/>
    <lineage>
        <taxon>Bacteria</taxon>
        <taxon>Bacillati</taxon>
        <taxon>Cyanobacteriota</taxon>
        <taxon>Cyanophyceae</taxon>
        <taxon>Oscillatoriophycideae</taxon>
        <taxon>Chroococcales</taxon>
        <taxon>Microcystaceae</taxon>
        <taxon>Microcystis</taxon>
    </lineage>
</organism>
<evidence type="ECO:0000256" key="4">
    <source>
        <dbReference type="ARBA" id="ARBA00022737"/>
    </source>
</evidence>
<keyword evidence="7" id="KW-0106">Calcium</keyword>
<dbReference type="Gene3D" id="2.150.10.10">
    <property type="entry name" value="Serralysin-like metalloprotease, C-terminal"/>
    <property type="match status" value="1"/>
</dbReference>
<dbReference type="InterPro" id="IPR002884">
    <property type="entry name" value="P_dom"/>
</dbReference>
<dbReference type="PROSITE" id="PS51892">
    <property type="entry name" value="SUBTILASE"/>
    <property type="match status" value="1"/>
</dbReference>
<protein>
    <submittedName>
        <fullName evidence="13">Subtilase</fullName>
    </submittedName>
</protein>
<dbReference type="InterPro" id="IPR038081">
    <property type="entry name" value="CalX-like_sf"/>
</dbReference>
<dbReference type="InterPro" id="IPR054399">
    <property type="entry name" value="Fervidolysin-like_N_prodom"/>
</dbReference>
<evidence type="ECO:0000256" key="1">
    <source>
        <dbReference type="ARBA" id="ARBA00011073"/>
    </source>
</evidence>
<dbReference type="SUPFAM" id="SSF141072">
    <property type="entry name" value="CalX-like"/>
    <property type="match status" value="5"/>
</dbReference>
<dbReference type="Pfam" id="PF00082">
    <property type="entry name" value="Peptidase_S8"/>
    <property type="match status" value="1"/>
</dbReference>
<accession>A0A552M4W2</accession>
<dbReference type="SUPFAM" id="SSF52743">
    <property type="entry name" value="Subtilisin-like"/>
    <property type="match status" value="1"/>
</dbReference>
<dbReference type="PROSITE" id="PS00136">
    <property type="entry name" value="SUBTILASE_ASP"/>
    <property type="match status" value="1"/>
</dbReference>
<dbReference type="InterPro" id="IPR003644">
    <property type="entry name" value="Calx_beta"/>
</dbReference>
<dbReference type="Pfam" id="PF01483">
    <property type="entry name" value="P_proprotein"/>
    <property type="match status" value="1"/>
</dbReference>
<dbReference type="CDD" id="cd07473">
    <property type="entry name" value="Peptidases_S8_Subtilisin_like"/>
    <property type="match status" value="1"/>
</dbReference>
<dbReference type="Proteomes" id="UP000320730">
    <property type="component" value="Unassembled WGS sequence"/>
</dbReference>
<dbReference type="GO" id="GO:0007154">
    <property type="term" value="P:cell communication"/>
    <property type="evidence" value="ECO:0007669"/>
    <property type="project" value="InterPro"/>
</dbReference>
<evidence type="ECO:0000259" key="12">
    <source>
        <dbReference type="PROSITE" id="PS51829"/>
    </source>
</evidence>
<feature type="active site" description="Charge relay system" evidence="8 9">
    <location>
        <position position="252"/>
    </location>
</feature>
<feature type="compositionally biased region" description="Low complexity" evidence="11">
    <location>
        <begin position="54"/>
        <end position="66"/>
    </location>
</feature>
<comment type="similarity">
    <text evidence="1 9 10">Belongs to the peptidase S8 family.</text>
</comment>
<dbReference type="InterPro" id="IPR000209">
    <property type="entry name" value="Peptidase_S8/S53_dom"/>
</dbReference>
<dbReference type="Pfam" id="PF00353">
    <property type="entry name" value="HemolysinCabind"/>
    <property type="match status" value="1"/>
</dbReference>
<evidence type="ECO:0000256" key="5">
    <source>
        <dbReference type="ARBA" id="ARBA00022801"/>
    </source>
</evidence>
<keyword evidence="5 9" id="KW-0378">Hydrolase</keyword>
<evidence type="ECO:0000256" key="3">
    <source>
        <dbReference type="ARBA" id="ARBA00022729"/>
    </source>
</evidence>
<dbReference type="PROSITE" id="PS00137">
    <property type="entry name" value="SUBTILASE_HIS"/>
    <property type="match status" value="1"/>
</dbReference>
<keyword evidence="4" id="KW-0677">Repeat</keyword>
<evidence type="ECO:0000256" key="11">
    <source>
        <dbReference type="SAM" id="MobiDB-lite"/>
    </source>
</evidence>